<accession>A0A1A9V7A9</accession>
<protein>
    <recommendedName>
        <fullName evidence="2">DET1- and DDB1-associated protein 1</fullName>
    </recommendedName>
</protein>
<dbReference type="Proteomes" id="UP000078200">
    <property type="component" value="Unassembled WGS sequence"/>
</dbReference>
<dbReference type="GO" id="GO:0032436">
    <property type="term" value="P:positive regulation of proteasomal ubiquitin-dependent protein catabolic process"/>
    <property type="evidence" value="ECO:0007669"/>
    <property type="project" value="TreeGrafter"/>
</dbReference>
<comment type="function">
    <text evidence="3">Functions as a component of numerous distinct DCX (DDB1-CUL4-X-box) E3 ubiquitin-protein ligase complexes which mediate the ubiquitination and subsequent proteasomal degradation of target proteins. In the DCX complexes, acts as a scaffolding subunit required to stabilize the complex.</text>
</comment>
<name>A0A1A9V7A9_GLOAU</name>
<sequence length="142" mass="16026">MPVVGGLKIINTAKLHKILAISCDHQFQLQPKNSFSKMSVTDFIKGLPVIDVQNFSQFNTEQALRTSQKRPSVYLPTEDYPSEQHIVMDKRSVLLRYLTQQWDKKTLPRKRDHGSEGAATGTTTTANGAVNSCKKRPRLEVE</sequence>
<comment type="similarity">
    <text evidence="1">Belongs to the DDA1 family.</text>
</comment>
<feature type="region of interest" description="Disordered" evidence="4">
    <location>
        <begin position="105"/>
        <end position="142"/>
    </location>
</feature>
<dbReference type="PANTHER" id="PTHR31879:SF2">
    <property type="entry name" value="DET1- AND DDB1-ASSOCIATED PROTEIN 1"/>
    <property type="match status" value="1"/>
</dbReference>
<dbReference type="VEuPathDB" id="VectorBase:GAUT028210"/>
<feature type="domain" description="DET1- and DDB1-associated protein 1" evidence="5">
    <location>
        <begin position="42"/>
        <end position="104"/>
    </location>
</feature>
<reference evidence="6" key="1">
    <citation type="submission" date="2020-05" db="UniProtKB">
        <authorList>
            <consortium name="EnsemblMetazoa"/>
        </authorList>
    </citation>
    <scope>IDENTIFICATION</scope>
    <source>
        <strain evidence="6">TTRI</strain>
    </source>
</reference>
<feature type="compositionally biased region" description="Low complexity" evidence="4">
    <location>
        <begin position="117"/>
        <end position="129"/>
    </location>
</feature>
<evidence type="ECO:0000313" key="7">
    <source>
        <dbReference type="Proteomes" id="UP000078200"/>
    </source>
</evidence>
<feature type="compositionally biased region" description="Basic residues" evidence="4">
    <location>
        <begin position="133"/>
        <end position="142"/>
    </location>
</feature>
<evidence type="ECO:0000256" key="2">
    <source>
        <dbReference type="ARBA" id="ARBA00018256"/>
    </source>
</evidence>
<dbReference type="STRING" id="7395.A0A1A9V7A9"/>
<dbReference type="AlphaFoldDB" id="A0A1A9V7A9"/>
<dbReference type="InterPro" id="IPR018276">
    <property type="entry name" value="DDA1_dom"/>
</dbReference>
<dbReference type="Pfam" id="PF10172">
    <property type="entry name" value="DDA1"/>
    <property type="match status" value="1"/>
</dbReference>
<organism evidence="6 7">
    <name type="scientific">Glossina austeni</name>
    <name type="common">Savannah tsetse fly</name>
    <dbReference type="NCBI Taxonomy" id="7395"/>
    <lineage>
        <taxon>Eukaryota</taxon>
        <taxon>Metazoa</taxon>
        <taxon>Ecdysozoa</taxon>
        <taxon>Arthropoda</taxon>
        <taxon>Hexapoda</taxon>
        <taxon>Insecta</taxon>
        <taxon>Pterygota</taxon>
        <taxon>Neoptera</taxon>
        <taxon>Endopterygota</taxon>
        <taxon>Diptera</taxon>
        <taxon>Brachycera</taxon>
        <taxon>Muscomorpha</taxon>
        <taxon>Hippoboscoidea</taxon>
        <taxon>Glossinidae</taxon>
        <taxon>Glossina</taxon>
    </lineage>
</organism>
<dbReference type="InterPro" id="IPR033575">
    <property type="entry name" value="DDA1-like"/>
</dbReference>
<evidence type="ECO:0000259" key="5">
    <source>
        <dbReference type="Pfam" id="PF10172"/>
    </source>
</evidence>
<keyword evidence="7" id="KW-1185">Reference proteome</keyword>
<dbReference type="EnsemblMetazoa" id="GAUT028210-RA">
    <property type="protein sequence ID" value="GAUT028210-PA"/>
    <property type="gene ID" value="GAUT028210"/>
</dbReference>
<dbReference type="PANTHER" id="PTHR31879">
    <property type="entry name" value="DET1- AND DDB1-ASSOCIATED PROTEIN 1"/>
    <property type="match status" value="1"/>
</dbReference>
<evidence type="ECO:0000256" key="4">
    <source>
        <dbReference type="SAM" id="MobiDB-lite"/>
    </source>
</evidence>
<evidence type="ECO:0000256" key="3">
    <source>
        <dbReference type="ARBA" id="ARBA00045586"/>
    </source>
</evidence>
<evidence type="ECO:0000256" key="1">
    <source>
        <dbReference type="ARBA" id="ARBA00008042"/>
    </source>
</evidence>
<evidence type="ECO:0000313" key="6">
    <source>
        <dbReference type="EnsemblMetazoa" id="GAUT028210-PA"/>
    </source>
</evidence>
<proteinExistence type="inferred from homology"/>
<dbReference type="GO" id="GO:0080008">
    <property type="term" value="C:Cul4-RING E3 ubiquitin ligase complex"/>
    <property type="evidence" value="ECO:0007669"/>
    <property type="project" value="TreeGrafter"/>
</dbReference>